<evidence type="ECO:0000313" key="2">
    <source>
        <dbReference type="Proteomes" id="UP001054945"/>
    </source>
</evidence>
<comment type="caution">
    <text evidence="1">The sequence shown here is derived from an EMBL/GenBank/DDBJ whole genome shotgun (WGS) entry which is preliminary data.</text>
</comment>
<protein>
    <submittedName>
        <fullName evidence="1">Uncharacterized protein</fullName>
    </submittedName>
</protein>
<dbReference type="Proteomes" id="UP001054945">
    <property type="component" value="Unassembled WGS sequence"/>
</dbReference>
<accession>A0AAV4R0N9</accession>
<gene>
    <name evidence="1" type="ORF">CEXT_345521</name>
</gene>
<sequence length="115" mass="12628">MVPWYTVNVDSDAFQVLVVSGFLAAGQGRAKISAAALLWGGKVVVAKKEQTIFGRNMLDRHLSSTVSFLNIFFLPPDLPAQFVSQLSDAEKLYTRVFSLTAVPTGLLQRRVTEPD</sequence>
<name>A0AAV4R0N9_CAEEX</name>
<evidence type="ECO:0000313" key="1">
    <source>
        <dbReference type="EMBL" id="GIY15848.1"/>
    </source>
</evidence>
<dbReference type="EMBL" id="BPLR01007289">
    <property type="protein sequence ID" value="GIY15848.1"/>
    <property type="molecule type" value="Genomic_DNA"/>
</dbReference>
<keyword evidence="2" id="KW-1185">Reference proteome</keyword>
<organism evidence="1 2">
    <name type="scientific">Caerostris extrusa</name>
    <name type="common">Bark spider</name>
    <name type="synonym">Caerostris bankana</name>
    <dbReference type="NCBI Taxonomy" id="172846"/>
    <lineage>
        <taxon>Eukaryota</taxon>
        <taxon>Metazoa</taxon>
        <taxon>Ecdysozoa</taxon>
        <taxon>Arthropoda</taxon>
        <taxon>Chelicerata</taxon>
        <taxon>Arachnida</taxon>
        <taxon>Araneae</taxon>
        <taxon>Araneomorphae</taxon>
        <taxon>Entelegynae</taxon>
        <taxon>Araneoidea</taxon>
        <taxon>Araneidae</taxon>
        <taxon>Caerostris</taxon>
    </lineage>
</organism>
<proteinExistence type="predicted"/>
<dbReference type="AlphaFoldDB" id="A0AAV4R0N9"/>
<reference evidence="1 2" key="1">
    <citation type="submission" date="2021-06" db="EMBL/GenBank/DDBJ databases">
        <title>Caerostris extrusa draft genome.</title>
        <authorList>
            <person name="Kono N."/>
            <person name="Arakawa K."/>
        </authorList>
    </citation>
    <scope>NUCLEOTIDE SEQUENCE [LARGE SCALE GENOMIC DNA]</scope>
</reference>